<name>A0A016SUN8_9BILA</name>
<protein>
    <submittedName>
        <fullName evidence="2">Uncharacterized protein</fullName>
    </submittedName>
</protein>
<dbReference type="OrthoDB" id="5856121at2759"/>
<proteinExistence type="predicted"/>
<organism evidence="2 3">
    <name type="scientific">Ancylostoma ceylanicum</name>
    <dbReference type="NCBI Taxonomy" id="53326"/>
    <lineage>
        <taxon>Eukaryota</taxon>
        <taxon>Metazoa</taxon>
        <taxon>Ecdysozoa</taxon>
        <taxon>Nematoda</taxon>
        <taxon>Chromadorea</taxon>
        <taxon>Rhabditida</taxon>
        <taxon>Rhabditina</taxon>
        <taxon>Rhabditomorpha</taxon>
        <taxon>Strongyloidea</taxon>
        <taxon>Ancylostomatidae</taxon>
        <taxon>Ancylostomatinae</taxon>
        <taxon>Ancylostoma</taxon>
    </lineage>
</organism>
<sequence>MSLDRRNPLVYEFFHVVEIPGHRPGLFVSAPAQARWNQAPAPFIRPRDEDTYHEINEFTTRPIKRVTPPRQPHTNAVRHSPHSFATEFTPPYPTTQPPSHPPGRNGSSTSSQNGGYYSSNSSGVGAPAYQQNHMTARRSSIIGHQSISSRAASIADDDDDDGFYDNIGTVRGTCSPVPAKEKLRNAKPGILQFDDRRFSRGSEMDVASMSSHQLPPHGWKPTKIGSFLRKIGGGGSRPPGSAASLVSLNKVANETSIKSGNLMKSNSLSTEPWKKMVIDGPSLPTRESTPSKGGFGARIKNSIFGSKKRLNG</sequence>
<feature type="region of interest" description="Disordered" evidence="1">
    <location>
        <begin position="276"/>
        <end position="312"/>
    </location>
</feature>
<feature type="compositionally biased region" description="Pro residues" evidence="1">
    <location>
        <begin position="90"/>
        <end position="101"/>
    </location>
</feature>
<accession>A0A016SUN8</accession>
<gene>
    <name evidence="2" type="primary">Acey_s0171.g294</name>
    <name evidence="2" type="ORF">Y032_0171g294</name>
</gene>
<evidence type="ECO:0000313" key="3">
    <source>
        <dbReference type="Proteomes" id="UP000024635"/>
    </source>
</evidence>
<feature type="compositionally biased region" description="Low complexity" evidence="1">
    <location>
        <begin position="102"/>
        <end position="125"/>
    </location>
</feature>
<evidence type="ECO:0000313" key="2">
    <source>
        <dbReference type="EMBL" id="EYB94443.1"/>
    </source>
</evidence>
<dbReference type="EMBL" id="JARK01001507">
    <property type="protein sequence ID" value="EYB94443.1"/>
    <property type="molecule type" value="Genomic_DNA"/>
</dbReference>
<evidence type="ECO:0000256" key="1">
    <source>
        <dbReference type="SAM" id="MobiDB-lite"/>
    </source>
</evidence>
<keyword evidence="3" id="KW-1185">Reference proteome</keyword>
<feature type="region of interest" description="Disordered" evidence="1">
    <location>
        <begin position="62"/>
        <end position="127"/>
    </location>
</feature>
<comment type="caution">
    <text evidence="2">The sequence shown here is derived from an EMBL/GenBank/DDBJ whole genome shotgun (WGS) entry which is preliminary data.</text>
</comment>
<dbReference type="AlphaFoldDB" id="A0A016SUN8"/>
<reference evidence="3" key="1">
    <citation type="journal article" date="2015" name="Nat. Genet.">
        <title>The genome and transcriptome of the zoonotic hookworm Ancylostoma ceylanicum identify infection-specific gene families.</title>
        <authorList>
            <person name="Schwarz E.M."/>
            <person name="Hu Y."/>
            <person name="Antoshechkin I."/>
            <person name="Miller M.M."/>
            <person name="Sternberg P.W."/>
            <person name="Aroian R.V."/>
        </authorList>
    </citation>
    <scope>NUCLEOTIDE SEQUENCE</scope>
    <source>
        <strain evidence="3">HY135</strain>
    </source>
</reference>
<dbReference type="Proteomes" id="UP000024635">
    <property type="component" value="Unassembled WGS sequence"/>
</dbReference>